<dbReference type="Proteomes" id="UP000054053">
    <property type="component" value="Unassembled WGS sequence"/>
</dbReference>
<feature type="region of interest" description="Disordered" evidence="1">
    <location>
        <begin position="85"/>
        <end position="108"/>
    </location>
</feature>
<dbReference type="OrthoDB" id="5207704at2759"/>
<evidence type="ECO:0000256" key="1">
    <source>
        <dbReference type="SAM" id="MobiDB-lite"/>
    </source>
</evidence>
<reference evidence="2" key="1">
    <citation type="journal article" date="2016" name="Genome Announc.">
        <title>Genome Sequence of Ustilaginoidea virens IPU010, a Rice Pathogenic Fungus Causing False Smut.</title>
        <authorList>
            <person name="Kumagai T."/>
            <person name="Ishii T."/>
            <person name="Terai G."/>
            <person name="Umemura M."/>
            <person name="Machida M."/>
            <person name="Asai K."/>
        </authorList>
    </citation>
    <scope>NUCLEOTIDE SEQUENCE [LARGE SCALE GENOMIC DNA]</scope>
    <source>
        <strain evidence="2">IPU010</strain>
    </source>
</reference>
<keyword evidence="4" id="KW-1185">Reference proteome</keyword>
<dbReference type="Proteomes" id="UP000027002">
    <property type="component" value="Chromosome 3"/>
</dbReference>
<proteinExistence type="predicted"/>
<dbReference type="AlphaFoldDB" id="A0A1B5L7D4"/>
<dbReference type="RefSeq" id="XP_042996854.1">
    <property type="nucleotide sequence ID" value="XM_043140920.1"/>
</dbReference>
<gene>
    <name evidence="3" type="ORF">UV8b_03422</name>
    <name evidence="2" type="ORF">UVI_02061440</name>
</gene>
<dbReference type="EMBL" id="BBTG02000069">
    <property type="protein sequence ID" value="GAO19162.1"/>
    <property type="molecule type" value="Genomic_DNA"/>
</dbReference>
<name>A0A1B5L7D4_USTVR</name>
<dbReference type="GeneID" id="66064200"/>
<evidence type="ECO:0000313" key="3">
    <source>
        <dbReference type="EMBL" id="QUC19181.1"/>
    </source>
</evidence>
<accession>A0A1B5L7D4</accession>
<evidence type="ECO:0000313" key="4">
    <source>
        <dbReference type="Proteomes" id="UP000027002"/>
    </source>
</evidence>
<protein>
    <submittedName>
        <fullName evidence="2">Uncharacterized protein</fullName>
    </submittedName>
</protein>
<dbReference type="KEGG" id="uvi:66064200"/>
<evidence type="ECO:0000313" key="2">
    <source>
        <dbReference type="EMBL" id="GAO19162.1"/>
    </source>
</evidence>
<feature type="compositionally biased region" description="Basic and acidic residues" evidence="1">
    <location>
        <begin position="88"/>
        <end position="102"/>
    </location>
</feature>
<reference evidence="5" key="2">
    <citation type="journal article" date="2016" name="Genome Announc.">
        <title>Genome sequence of Ustilaginoidea virens IPU010, a rice pathogenic fungus causing false smut.</title>
        <authorList>
            <person name="Kumagai T."/>
            <person name="Ishii T."/>
            <person name="Terai G."/>
            <person name="Umemura M."/>
            <person name="Machida M."/>
            <person name="Asai K."/>
        </authorList>
    </citation>
    <scope>NUCLEOTIDE SEQUENCE [LARGE SCALE GENOMIC DNA]</scope>
    <source>
        <strain evidence="5">IPU010</strain>
    </source>
</reference>
<sequence length="326" mass="36886">MAPLHNSLVSRDAFKAAHQRDYQRRLLRPQHRSLNRLIRSHAKQLVESGQVDIFPDCKHDHGAFDKASIRNHIEQDLRSVHHNLAKAENNHNRPRRPDRQEDGTDLAYSDIELPSDRCRLVRQPTLEREDAFHDASTVKGKIHIRRRLESGNDDEQVAHLYQVGLLYDDEQDSASDSFNLNSIQHAEPLFPIRPARRAQKHRAGKGGVNQPLHLDLSFSDLGDDEALAQYFMAAARPDSENGQDETVQHRGSAGLHTPLRVIYELISSQPSFDVDACQPPDLVTDVLSDYDCFSDSELDDTPSQREVQEHANNAPADAWVILGDDS</sequence>
<reference evidence="3" key="3">
    <citation type="submission" date="2020-03" db="EMBL/GenBank/DDBJ databases">
        <title>A mixture of massive structural variations and highly conserved coding sequences in Ustilaginoidea virens genome.</title>
        <authorList>
            <person name="Zhang K."/>
            <person name="Zhao Z."/>
            <person name="Zhang Z."/>
            <person name="Li Y."/>
            <person name="Hsiang T."/>
            <person name="Sun W."/>
        </authorList>
    </citation>
    <scope>NUCLEOTIDE SEQUENCE</scope>
    <source>
        <strain evidence="3">UV-8b</strain>
    </source>
</reference>
<dbReference type="EMBL" id="CP072755">
    <property type="protein sequence ID" value="QUC19181.1"/>
    <property type="molecule type" value="Genomic_DNA"/>
</dbReference>
<evidence type="ECO:0000313" key="5">
    <source>
        <dbReference type="Proteomes" id="UP000054053"/>
    </source>
</evidence>
<organism evidence="2 5">
    <name type="scientific">Ustilaginoidea virens</name>
    <name type="common">Rice false smut fungus</name>
    <name type="synonym">Villosiclava virens</name>
    <dbReference type="NCBI Taxonomy" id="1159556"/>
    <lineage>
        <taxon>Eukaryota</taxon>
        <taxon>Fungi</taxon>
        <taxon>Dikarya</taxon>
        <taxon>Ascomycota</taxon>
        <taxon>Pezizomycotina</taxon>
        <taxon>Sordariomycetes</taxon>
        <taxon>Hypocreomycetidae</taxon>
        <taxon>Hypocreales</taxon>
        <taxon>Clavicipitaceae</taxon>
        <taxon>Ustilaginoidea</taxon>
    </lineage>
</organism>
<feature type="region of interest" description="Disordered" evidence="1">
    <location>
        <begin position="297"/>
        <end position="316"/>
    </location>
</feature>